<name>A0A6T9Y0A6_ALTMA</name>
<dbReference type="EC" id="3.2.1.157" evidence="3"/>
<dbReference type="InterPro" id="IPR011050">
    <property type="entry name" value="Pectin_lyase_fold/virulence"/>
</dbReference>
<dbReference type="GO" id="GO:0033952">
    <property type="term" value="F:iota-carrageenase activity"/>
    <property type="evidence" value="ECO:0007669"/>
    <property type="project" value="UniProtKB-EC"/>
</dbReference>
<protein>
    <submittedName>
        <fullName evidence="3">Iota-carrageenase, family GH82</fullName>
        <ecNumber evidence="3">3.2.1.157</ecNumber>
    </submittedName>
</protein>
<dbReference type="SUPFAM" id="SSF51126">
    <property type="entry name" value="Pectin lyase-like"/>
    <property type="match status" value="1"/>
</dbReference>
<feature type="domain" description="Rhamnogalacturonase A/B/Epimerase-like pectate lyase" evidence="2">
    <location>
        <begin position="52"/>
        <end position="104"/>
    </location>
</feature>
<dbReference type="Pfam" id="PF12708">
    <property type="entry name" value="Pect-lyase_RHGA_epim"/>
    <property type="match status" value="1"/>
</dbReference>
<organism evidence="3 4">
    <name type="scientific">Alteromonas macleodii</name>
    <name type="common">Pseudoalteromonas macleodii</name>
    <dbReference type="NCBI Taxonomy" id="28108"/>
    <lineage>
        <taxon>Bacteria</taxon>
        <taxon>Pseudomonadati</taxon>
        <taxon>Pseudomonadota</taxon>
        <taxon>Gammaproteobacteria</taxon>
        <taxon>Alteromonadales</taxon>
        <taxon>Alteromonadaceae</taxon>
        <taxon>Alteromonas/Salinimonas group</taxon>
        <taxon>Alteromonas</taxon>
    </lineage>
</organism>
<evidence type="ECO:0000259" key="2">
    <source>
        <dbReference type="Pfam" id="PF12708"/>
    </source>
</evidence>
<evidence type="ECO:0000313" key="4">
    <source>
        <dbReference type="Proteomes" id="UP000509458"/>
    </source>
</evidence>
<keyword evidence="3" id="KW-0326">Glycosidase</keyword>
<evidence type="ECO:0000256" key="1">
    <source>
        <dbReference type="SAM" id="SignalP"/>
    </source>
</evidence>
<dbReference type="Proteomes" id="UP000509458">
    <property type="component" value="Chromosome"/>
</dbReference>
<dbReference type="RefSeq" id="WP_179983892.1">
    <property type="nucleotide sequence ID" value="NZ_LR812090.1"/>
</dbReference>
<keyword evidence="3" id="KW-0378">Hydrolase</keyword>
<accession>A0A6T9Y0A6</accession>
<dbReference type="SMR" id="A0A6T9Y0A6"/>
<dbReference type="InterPro" id="IPR024535">
    <property type="entry name" value="RHGA/B-epi-like_pectate_lyase"/>
</dbReference>
<reference evidence="3 4" key="1">
    <citation type="submission" date="2020-06" db="EMBL/GenBank/DDBJ databases">
        <authorList>
            <person name="Duchaud E."/>
        </authorList>
    </citation>
    <scope>NUCLEOTIDE SEQUENCE [LARGE SCALE GENOMIC DNA]</scope>
    <source>
        <strain evidence="3">Alteromonas fortis</strain>
    </source>
</reference>
<evidence type="ECO:0000313" key="3">
    <source>
        <dbReference type="EMBL" id="CAB9494547.1"/>
    </source>
</evidence>
<feature type="signal peptide" evidence="1">
    <location>
        <begin position="1"/>
        <end position="23"/>
    </location>
</feature>
<dbReference type="InterPro" id="IPR012334">
    <property type="entry name" value="Pectin_lyas_fold"/>
</dbReference>
<feature type="chain" id="PRO_5029504577" evidence="1">
    <location>
        <begin position="24"/>
        <end position="491"/>
    </location>
</feature>
<gene>
    <name evidence="3" type="primary">cgiA</name>
    <name evidence="3" type="ORF">ALFOR1_31542</name>
</gene>
<sequence length="491" mass="54795">MRLYFRKLWLTNLFLGGALASSAAIGAVSPKTYKDADFYVAPTQQDVNYDLVDDFGANGNDTSDDSNALQRAINAISRKPNGGTLLIPNGTYHFLGIQMKSNVHIRVESDVIIKPTWNGDGKNHRLFEVGVNNIVRNFSFQGLGNGFLVDFKDSRDKNLAVFKLGDVRNYKISNFTIDDNKTIFASILVDVTERNGRLHWSRNGIIERIKQNNALFGYGLIQTYGADNILFRNLHSEGGIALRMETDNLLMKNYKQGGIRNIFADNIRCSKGLAAVMFGPHFMKNGDVQVTNVSSVSCGSAVRSDSGFVELFSPTDEVHTRQSWKQAVESKLGRGCAQTPYARGNGGTRWAARVTQKDACLDKAKLEYGIEPGSFGTVKVFDVTARFGYNADLKQDQLDYFSTSNPMCKRVCLPTKEQWSKQGQIYIGPSLAAVIDTTPETSKYDYDVKTFNVKRINFPVNSHKTIDTNTESSRVCNYYGMSECSSSRWER</sequence>
<keyword evidence="1" id="KW-0732">Signal</keyword>
<dbReference type="EMBL" id="LR812090">
    <property type="protein sequence ID" value="CAB9494547.1"/>
    <property type="molecule type" value="Genomic_DNA"/>
</dbReference>
<dbReference type="AlphaFoldDB" id="A0A6T9Y0A6"/>
<dbReference type="Gene3D" id="2.160.20.10">
    <property type="entry name" value="Single-stranded right-handed beta-helix, Pectin lyase-like"/>
    <property type="match status" value="1"/>
</dbReference>
<proteinExistence type="predicted"/>